<proteinExistence type="predicted"/>
<dbReference type="EMBL" id="SOML01000003">
    <property type="protein sequence ID" value="TFD97347.1"/>
    <property type="molecule type" value="Genomic_DNA"/>
</dbReference>
<accession>A0A4Y8L4Y2</accession>
<keyword evidence="2" id="KW-1185">Reference proteome</keyword>
<dbReference type="RefSeq" id="WP_026626329.1">
    <property type="nucleotide sequence ID" value="NZ_JAWZLG010000100.1"/>
</dbReference>
<protein>
    <submittedName>
        <fullName evidence="1">Uncharacterized protein</fullName>
    </submittedName>
</protein>
<dbReference type="AlphaFoldDB" id="A0A4Y8L4Y2"/>
<dbReference type="Proteomes" id="UP000297861">
    <property type="component" value="Unassembled WGS sequence"/>
</dbReference>
<evidence type="ECO:0000313" key="1">
    <source>
        <dbReference type="EMBL" id="TFD97347.1"/>
    </source>
</evidence>
<reference evidence="1 2" key="1">
    <citation type="submission" date="2019-03" db="EMBL/GenBank/DDBJ databases">
        <title>San Antonio Military Medical Center submission to MRSN (WRAIR), pending publication.</title>
        <authorList>
            <person name="Blyth D.M."/>
            <person name="Mccarthy S.L."/>
            <person name="Schall S.E."/>
            <person name="Stam J.A."/>
            <person name="Ong A.C."/>
            <person name="Mcgann P.T."/>
        </authorList>
    </citation>
    <scope>NUCLEOTIDE SEQUENCE [LARGE SCALE GENOMIC DNA]</scope>
    <source>
        <strain evidence="1 2">MRSN571793</strain>
    </source>
</reference>
<name>A0A4Y8L4Y2_9BACT</name>
<dbReference type="STRING" id="1121485.GCA_000426485_02428"/>
<evidence type="ECO:0000313" key="2">
    <source>
        <dbReference type="Proteomes" id="UP000297861"/>
    </source>
</evidence>
<sequence length="192" mass="21019">MTTKLSVLLILLSFNTELPKLIAQNTQNSTLVNSLSSIIYTDNTGKDTVGVQVGGIWWAPVNVKISGNNDADSSFFSYPEADPCPYGWRLPTLEEIKKLERVVKSGKGEFDYDSKNFKIKSDDGKSQLLIPANGVMSTSGSIRNKGLSGSIWSSSPAGNDLNYQIYFQGNSLSVGSSPKYMKLNIRCVCEMQ</sequence>
<organism evidence="1 2">
    <name type="scientific">Dysgonomonas capnocytophagoides</name>
    <dbReference type="NCBI Taxonomy" id="45254"/>
    <lineage>
        <taxon>Bacteria</taxon>
        <taxon>Pseudomonadati</taxon>
        <taxon>Bacteroidota</taxon>
        <taxon>Bacteroidia</taxon>
        <taxon>Bacteroidales</taxon>
        <taxon>Dysgonomonadaceae</taxon>
        <taxon>Dysgonomonas</taxon>
    </lineage>
</organism>
<dbReference type="OrthoDB" id="1451431at2"/>
<comment type="caution">
    <text evidence="1">The sequence shown here is derived from an EMBL/GenBank/DDBJ whole genome shotgun (WGS) entry which is preliminary data.</text>
</comment>
<gene>
    <name evidence="1" type="ORF">E2605_06680</name>
</gene>